<dbReference type="PANTHER" id="PTHR43463">
    <property type="entry name" value="NICOTINATE-NUCLEOTIDE--DIMETHYLBENZIMIDAZOLE PHOSPHORIBOSYLTRANSFERASE"/>
    <property type="match status" value="1"/>
</dbReference>
<evidence type="ECO:0000256" key="4">
    <source>
        <dbReference type="ARBA" id="ARBA00015486"/>
    </source>
</evidence>
<dbReference type="Pfam" id="PF02277">
    <property type="entry name" value="DBI_PRT"/>
    <property type="match status" value="1"/>
</dbReference>
<dbReference type="EMBL" id="JAOVZO020000018">
    <property type="protein sequence ID" value="MDC8014452.1"/>
    <property type="molecule type" value="Genomic_DNA"/>
</dbReference>
<name>A0A9X3YLG9_9GAMM</name>
<dbReference type="SUPFAM" id="SSF52733">
    <property type="entry name" value="Nicotinate mononucleotide:5,6-dimethylbenzimidazole phosphoribosyltransferase (CobT)"/>
    <property type="match status" value="1"/>
</dbReference>
<dbReference type="InterPro" id="IPR017846">
    <property type="entry name" value="Nict_dMeBzImd_PRibTrfase_bact"/>
</dbReference>
<evidence type="ECO:0000256" key="5">
    <source>
        <dbReference type="ARBA" id="ARBA00022573"/>
    </source>
</evidence>
<comment type="catalytic activity">
    <reaction evidence="9 10">
        <text>5,6-dimethylbenzimidazole + nicotinate beta-D-ribonucleotide = alpha-ribazole 5'-phosphate + nicotinate + H(+)</text>
        <dbReference type="Rhea" id="RHEA:11196"/>
        <dbReference type="ChEBI" id="CHEBI:15378"/>
        <dbReference type="ChEBI" id="CHEBI:15890"/>
        <dbReference type="ChEBI" id="CHEBI:32544"/>
        <dbReference type="ChEBI" id="CHEBI:57502"/>
        <dbReference type="ChEBI" id="CHEBI:57918"/>
        <dbReference type="EC" id="2.4.2.21"/>
    </reaction>
</comment>
<dbReference type="InterPro" id="IPR023195">
    <property type="entry name" value="Nict_dMeBzImd_PRibTrfase_N"/>
</dbReference>
<comment type="pathway">
    <text evidence="1 10">Nucleoside biosynthesis; alpha-ribazole biosynthesis; alpha-ribazole from 5,6-dimethylbenzimidazole: step 1/2.</text>
</comment>
<evidence type="ECO:0000256" key="1">
    <source>
        <dbReference type="ARBA" id="ARBA00005049"/>
    </source>
</evidence>
<dbReference type="CDD" id="cd02439">
    <property type="entry name" value="DMB-PRT_CobT"/>
    <property type="match status" value="1"/>
</dbReference>
<organism evidence="11 12">
    <name type="scientific">Tahibacter soli</name>
    <dbReference type="NCBI Taxonomy" id="2983605"/>
    <lineage>
        <taxon>Bacteria</taxon>
        <taxon>Pseudomonadati</taxon>
        <taxon>Pseudomonadota</taxon>
        <taxon>Gammaproteobacteria</taxon>
        <taxon>Lysobacterales</taxon>
        <taxon>Rhodanobacteraceae</taxon>
        <taxon>Tahibacter</taxon>
    </lineage>
</organism>
<keyword evidence="7 10" id="KW-0808">Transferase</keyword>
<evidence type="ECO:0000256" key="7">
    <source>
        <dbReference type="ARBA" id="ARBA00022679"/>
    </source>
</evidence>
<dbReference type="RefSeq" id="WP_263544015.1">
    <property type="nucleotide sequence ID" value="NZ_JAOVZO020000018.1"/>
</dbReference>
<comment type="function">
    <text evidence="10">Catalyzes the synthesis of alpha-ribazole-5'-phosphate from nicotinate mononucleotide (NAMN) and 5,6-dimethylbenzimidazole (DMB).</text>
</comment>
<comment type="caution">
    <text evidence="11">The sequence shown here is derived from an EMBL/GenBank/DDBJ whole genome shotgun (WGS) entry which is preliminary data.</text>
</comment>
<dbReference type="Gene3D" id="3.40.50.10210">
    <property type="match status" value="1"/>
</dbReference>
<dbReference type="GO" id="GO:0008939">
    <property type="term" value="F:nicotinate-nucleotide-dimethylbenzimidazole phosphoribosyltransferase activity"/>
    <property type="evidence" value="ECO:0007669"/>
    <property type="project" value="UniProtKB-UniRule"/>
</dbReference>
<evidence type="ECO:0000256" key="10">
    <source>
        <dbReference type="HAMAP-Rule" id="MF_00230"/>
    </source>
</evidence>
<evidence type="ECO:0000313" key="11">
    <source>
        <dbReference type="EMBL" id="MDC8014452.1"/>
    </source>
</evidence>
<protein>
    <recommendedName>
        <fullName evidence="4 10">Nicotinate-nucleotide--dimethylbenzimidazole phosphoribosyltransferase</fullName>
        <shortName evidence="10">NN:DBI PRT</shortName>
        <ecNumber evidence="3 10">2.4.2.21</ecNumber>
    </recommendedName>
    <alternativeName>
        <fullName evidence="8 10">N(1)-alpha-phosphoribosyltransferase</fullName>
    </alternativeName>
</protein>
<comment type="similarity">
    <text evidence="2 10">Belongs to the CobT family.</text>
</comment>
<dbReference type="EC" id="2.4.2.21" evidence="3 10"/>
<dbReference type="InterPro" id="IPR003200">
    <property type="entry name" value="Nict_dMeBzImd_PRibTrfase"/>
</dbReference>
<accession>A0A9X3YLG9</accession>
<evidence type="ECO:0000256" key="8">
    <source>
        <dbReference type="ARBA" id="ARBA00030686"/>
    </source>
</evidence>
<evidence type="ECO:0000256" key="3">
    <source>
        <dbReference type="ARBA" id="ARBA00011991"/>
    </source>
</evidence>
<evidence type="ECO:0000256" key="2">
    <source>
        <dbReference type="ARBA" id="ARBA00007110"/>
    </source>
</evidence>
<keyword evidence="5 10" id="KW-0169">Cobalamin biosynthesis</keyword>
<dbReference type="FunFam" id="3.40.50.10210:FF:000001">
    <property type="entry name" value="Nicotinate-nucleotide--dimethylbenzimidazole phosphoribosyltransferase"/>
    <property type="match status" value="1"/>
</dbReference>
<gene>
    <name evidence="10 11" type="primary">cobT</name>
    <name evidence="11" type="ORF">OD750_018055</name>
</gene>
<keyword evidence="12" id="KW-1185">Reference proteome</keyword>
<evidence type="ECO:0000256" key="9">
    <source>
        <dbReference type="ARBA" id="ARBA00047340"/>
    </source>
</evidence>
<evidence type="ECO:0000256" key="6">
    <source>
        <dbReference type="ARBA" id="ARBA00022676"/>
    </source>
</evidence>
<dbReference type="HAMAP" id="MF_00230">
    <property type="entry name" value="CobT"/>
    <property type="match status" value="1"/>
</dbReference>
<dbReference type="GO" id="GO:0009236">
    <property type="term" value="P:cobalamin biosynthetic process"/>
    <property type="evidence" value="ECO:0007669"/>
    <property type="project" value="UniProtKB-UniRule"/>
</dbReference>
<reference evidence="11" key="1">
    <citation type="submission" date="2023-02" db="EMBL/GenBank/DDBJ databases">
        <title>Tahibacter soli sp. nov. isolated from soil.</title>
        <authorList>
            <person name="Baek J.H."/>
            <person name="Lee J.K."/>
            <person name="Choi D.G."/>
            <person name="Jeon C.O."/>
        </authorList>
    </citation>
    <scope>NUCLEOTIDE SEQUENCE</scope>
    <source>
        <strain evidence="11">BL</strain>
    </source>
</reference>
<sequence>MPLDWIRQSAKPIDTAARDAAAARQAQLTKPPGSLGRLEALAIALAGLQGRERPSAGRVQISVYAADHGVAVEGVSAFPQAVTGEMVRNFANGGAAISVLARALDAQLEVIHLGTVNDPGRYPNVTRDWIAPSTANFRHQPAMDAAQLDHALRCGRHSARNAAQAGADLFVGGEMGIANTTSATALACALTGATPLELAGAGTGLDAAGIRHKADVVAHALAFHRAALGDPLEALQRLGGFEIAALVGAFVACAQIGIAVLVDGFIASAAALAACAINPSVRERLLFAHRSAEAGHQRVLDALSAQPILDLRMRLGEGSGAATAVPLLRLACTLHAQMATFAEAGVSEKA</sequence>
<dbReference type="Gene3D" id="1.10.1610.10">
    <property type="match status" value="1"/>
</dbReference>
<feature type="active site" description="Proton acceptor" evidence="10">
    <location>
        <position position="317"/>
    </location>
</feature>
<evidence type="ECO:0000313" key="12">
    <source>
        <dbReference type="Proteomes" id="UP001139971"/>
    </source>
</evidence>
<dbReference type="NCBIfam" id="TIGR03160">
    <property type="entry name" value="cobT_DBIPRT"/>
    <property type="match status" value="1"/>
</dbReference>
<proteinExistence type="inferred from homology"/>
<dbReference type="PANTHER" id="PTHR43463:SF1">
    <property type="entry name" value="NICOTINATE-NUCLEOTIDE--DIMETHYLBENZIMIDAZOLE PHOSPHORIBOSYLTRANSFERASE"/>
    <property type="match status" value="1"/>
</dbReference>
<dbReference type="InterPro" id="IPR036087">
    <property type="entry name" value="Nict_dMeBzImd_PRibTrfase_sf"/>
</dbReference>
<dbReference type="NCBIfam" id="NF000996">
    <property type="entry name" value="PRK00105.1"/>
    <property type="match status" value="1"/>
</dbReference>
<dbReference type="Proteomes" id="UP001139971">
    <property type="component" value="Unassembled WGS sequence"/>
</dbReference>
<dbReference type="AlphaFoldDB" id="A0A9X3YLG9"/>
<keyword evidence="6 10" id="KW-0328">Glycosyltransferase</keyword>